<organism evidence="12 13">
    <name type="scientific">Drosophila pseudoobscura pseudoobscura</name>
    <name type="common">Fruit fly</name>
    <dbReference type="NCBI Taxonomy" id="46245"/>
    <lineage>
        <taxon>Eukaryota</taxon>
        <taxon>Metazoa</taxon>
        <taxon>Ecdysozoa</taxon>
        <taxon>Arthropoda</taxon>
        <taxon>Hexapoda</taxon>
        <taxon>Insecta</taxon>
        <taxon>Pterygota</taxon>
        <taxon>Neoptera</taxon>
        <taxon>Endopterygota</taxon>
        <taxon>Diptera</taxon>
        <taxon>Brachycera</taxon>
        <taxon>Muscomorpha</taxon>
        <taxon>Ephydroidea</taxon>
        <taxon>Drosophilidae</taxon>
        <taxon>Drosophila</taxon>
        <taxon>Sophophora</taxon>
    </lineage>
</organism>
<evidence type="ECO:0000256" key="2">
    <source>
        <dbReference type="ARBA" id="ARBA00022692"/>
    </source>
</evidence>
<evidence type="ECO:0000259" key="11">
    <source>
        <dbReference type="PROSITE" id="PS50089"/>
    </source>
</evidence>
<dbReference type="SUPFAM" id="SSF57850">
    <property type="entry name" value="RING/U-box"/>
    <property type="match status" value="2"/>
</dbReference>
<evidence type="ECO:0000256" key="6">
    <source>
        <dbReference type="ARBA" id="ARBA00022989"/>
    </source>
</evidence>
<evidence type="ECO:0000256" key="1">
    <source>
        <dbReference type="ARBA" id="ARBA00004370"/>
    </source>
</evidence>
<dbReference type="GO" id="GO:0008270">
    <property type="term" value="F:zinc ion binding"/>
    <property type="evidence" value="ECO:0007669"/>
    <property type="project" value="UniProtKB-KW"/>
</dbReference>
<evidence type="ECO:0000313" key="13">
    <source>
        <dbReference type="RefSeq" id="XP_001359944.5"/>
    </source>
</evidence>
<evidence type="ECO:0000256" key="3">
    <source>
        <dbReference type="ARBA" id="ARBA00022723"/>
    </source>
</evidence>
<evidence type="ECO:0000256" key="5">
    <source>
        <dbReference type="ARBA" id="ARBA00022833"/>
    </source>
</evidence>
<dbReference type="Pfam" id="PF13639">
    <property type="entry name" value="zf-RING_2"/>
    <property type="match status" value="1"/>
</dbReference>
<protein>
    <submittedName>
        <fullName evidence="13">Zinc finger protein BRUTUS-like At1g18910</fullName>
    </submittedName>
</protein>
<sequence>MVYLNVIIGIVTVLVTAGFAVYMSQPTYQTEPPHQRRRNEEKGAKNGSRPKNNFENQRVRESQPSDLCPLCQIEMSSSNMHRMQCGHALHNDCFQEFRYLRRSCLLCNHIVNPSLPGDKCTICLDPLTKKNMKHFPCQHAMHNDCFSQYLASGATNCPLCRSRF</sequence>
<feature type="domain" description="RING-type" evidence="11">
    <location>
        <begin position="120"/>
        <end position="161"/>
    </location>
</feature>
<evidence type="ECO:0000313" key="12">
    <source>
        <dbReference type="Proteomes" id="UP000001819"/>
    </source>
</evidence>
<keyword evidence="2 10" id="KW-0812">Transmembrane</keyword>
<dbReference type="PROSITE" id="PS50089">
    <property type="entry name" value="ZF_RING_2"/>
    <property type="match status" value="2"/>
</dbReference>
<dbReference type="PANTHER" id="PTHR46539">
    <property type="entry name" value="E3 UBIQUITIN-PROTEIN LIGASE ATL42"/>
    <property type="match status" value="1"/>
</dbReference>
<dbReference type="InterPro" id="IPR013083">
    <property type="entry name" value="Znf_RING/FYVE/PHD"/>
</dbReference>
<dbReference type="Gene3D" id="3.30.40.10">
    <property type="entry name" value="Zinc/RING finger domain, C3HC4 (zinc finger)"/>
    <property type="match status" value="2"/>
</dbReference>
<name>A0A6I8URZ2_DROPS</name>
<feature type="region of interest" description="Disordered" evidence="9">
    <location>
        <begin position="28"/>
        <end position="61"/>
    </location>
</feature>
<feature type="domain" description="RING-type" evidence="11">
    <location>
        <begin position="68"/>
        <end position="108"/>
    </location>
</feature>
<comment type="subcellular location">
    <subcellularLocation>
        <location evidence="1">Membrane</location>
    </subcellularLocation>
</comment>
<dbReference type="SMART" id="SM00184">
    <property type="entry name" value="RING"/>
    <property type="match status" value="2"/>
</dbReference>
<dbReference type="FunCoup" id="A0A6I8URZ2">
    <property type="interactions" value="36"/>
</dbReference>
<dbReference type="Proteomes" id="UP000001819">
    <property type="component" value="Chromosome 2"/>
</dbReference>
<dbReference type="InParanoid" id="A0A6I8URZ2"/>
<keyword evidence="5" id="KW-0862">Zinc</keyword>
<proteinExistence type="predicted"/>
<evidence type="ECO:0000256" key="4">
    <source>
        <dbReference type="ARBA" id="ARBA00022771"/>
    </source>
</evidence>
<keyword evidence="3" id="KW-0479">Metal-binding</keyword>
<reference evidence="12" key="1">
    <citation type="submission" date="2024-06" db="UniProtKB">
        <authorList>
            <consortium name="RefSeq"/>
        </authorList>
    </citation>
    <scope>NUCLEOTIDE SEQUENCE [LARGE SCALE GENOMIC DNA]</scope>
    <source>
        <strain evidence="12">MV2-25</strain>
    </source>
</reference>
<dbReference type="PANTHER" id="PTHR46539:SF1">
    <property type="entry name" value="E3 UBIQUITIN-PROTEIN LIGASE ATL42"/>
    <property type="match status" value="1"/>
</dbReference>
<keyword evidence="12" id="KW-1185">Reference proteome</keyword>
<evidence type="ECO:0000256" key="8">
    <source>
        <dbReference type="PROSITE-ProRule" id="PRU00175"/>
    </source>
</evidence>
<accession>A0A6I8URZ2</accession>
<keyword evidence="6 10" id="KW-1133">Transmembrane helix</keyword>
<evidence type="ECO:0000256" key="7">
    <source>
        <dbReference type="ARBA" id="ARBA00023136"/>
    </source>
</evidence>
<dbReference type="RefSeq" id="XP_001359944.5">
    <property type="nucleotide sequence ID" value="XM_001359907.5"/>
</dbReference>
<evidence type="ECO:0000256" key="10">
    <source>
        <dbReference type="SAM" id="Phobius"/>
    </source>
</evidence>
<keyword evidence="7 10" id="KW-0472">Membrane</keyword>
<keyword evidence="4 8" id="KW-0863">Zinc-finger</keyword>
<reference evidence="13" key="2">
    <citation type="submission" date="2025-08" db="UniProtKB">
        <authorList>
            <consortium name="RefSeq"/>
        </authorList>
    </citation>
    <scope>IDENTIFICATION</scope>
    <source>
        <strain evidence="13">MV-25-SWS-2005</strain>
        <tissue evidence="13">Whole body</tissue>
    </source>
</reference>
<evidence type="ECO:0000256" key="9">
    <source>
        <dbReference type="SAM" id="MobiDB-lite"/>
    </source>
</evidence>
<dbReference type="InterPro" id="IPR001841">
    <property type="entry name" value="Znf_RING"/>
</dbReference>
<gene>
    <name evidence="13" type="primary">LOC4803154</name>
</gene>
<dbReference type="GO" id="GO:0016020">
    <property type="term" value="C:membrane"/>
    <property type="evidence" value="ECO:0007669"/>
    <property type="project" value="UniProtKB-SubCell"/>
</dbReference>
<dbReference type="AlphaFoldDB" id="A0A6I8URZ2"/>
<feature type="transmembrane region" description="Helical" evidence="10">
    <location>
        <begin position="6"/>
        <end position="28"/>
    </location>
</feature>
<dbReference type="KEGG" id="dpo:4803154"/>